<keyword evidence="4" id="KW-1185">Reference proteome</keyword>
<proteinExistence type="predicted"/>
<reference evidence="3 4" key="1">
    <citation type="submission" date="2019-04" db="EMBL/GenBank/DDBJ databases">
        <authorList>
            <consortium name="Pathogen Informatics"/>
        </authorList>
    </citation>
    <scope>NUCLEOTIDE SEQUENCE [LARGE SCALE GENOMIC DNA]</scope>
    <source>
        <strain evidence="3 4">NCTC9239</strain>
    </source>
</reference>
<dbReference type="KEGG" id="bvy:NCTC9239_02999"/>
<sequence length="115" mass="13427">MPLLMCPNDNAPMQTLDRHGVQFDMCPTCRGVWLDRGELEKLMAAAGDEGRAAAPAYAPSPQQAQPQPQQPWGSQPTYREPPRPRDDRYDHDRRRDDDYHYRKKKKRLDIFDIFD</sequence>
<dbReference type="AlphaFoldDB" id="A0A4P1KHR5"/>
<accession>A0A4P1KHR5</accession>
<protein>
    <submittedName>
        <fullName evidence="3">Uncharacterized protein conserved in bacteria</fullName>
    </submittedName>
</protein>
<evidence type="ECO:0000313" key="3">
    <source>
        <dbReference type="EMBL" id="VTO19103.1"/>
    </source>
</evidence>
<feature type="compositionally biased region" description="Low complexity" evidence="1">
    <location>
        <begin position="52"/>
        <end position="71"/>
    </location>
</feature>
<dbReference type="Pfam" id="PF13453">
    <property type="entry name" value="Zn_ribbon_TFIIB"/>
    <property type="match status" value="1"/>
</dbReference>
<feature type="region of interest" description="Disordered" evidence="1">
    <location>
        <begin position="45"/>
        <end position="101"/>
    </location>
</feature>
<gene>
    <name evidence="3" type="ORF">NCTC9239_02999</name>
</gene>
<organism evidence="3 4">
    <name type="scientific">Brevundimonas vancanneytii</name>
    <dbReference type="NCBI Taxonomy" id="1325724"/>
    <lineage>
        <taxon>Bacteria</taxon>
        <taxon>Pseudomonadati</taxon>
        <taxon>Pseudomonadota</taxon>
        <taxon>Alphaproteobacteria</taxon>
        <taxon>Caulobacterales</taxon>
        <taxon>Caulobacteraceae</taxon>
        <taxon>Brevundimonas</taxon>
    </lineage>
</organism>
<dbReference type="InterPro" id="IPR027392">
    <property type="entry name" value="TF_Znf"/>
</dbReference>
<evidence type="ECO:0000259" key="2">
    <source>
        <dbReference type="Pfam" id="PF13453"/>
    </source>
</evidence>
<evidence type="ECO:0000313" key="4">
    <source>
        <dbReference type="Proteomes" id="UP000309952"/>
    </source>
</evidence>
<evidence type="ECO:0000256" key="1">
    <source>
        <dbReference type="SAM" id="MobiDB-lite"/>
    </source>
</evidence>
<dbReference type="EMBL" id="LR588407">
    <property type="protein sequence ID" value="VTO19103.1"/>
    <property type="molecule type" value="Genomic_DNA"/>
</dbReference>
<dbReference type="RefSeq" id="WP_138142079.1">
    <property type="nucleotide sequence ID" value="NZ_LR588407.1"/>
</dbReference>
<name>A0A4P1KHR5_9CAUL</name>
<dbReference type="Proteomes" id="UP000309952">
    <property type="component" value="Chromosome"/>
</dbReference>
<feature type="compositionally biased region" description="Basic and acidic residues" evidence="1">
    <location>
        <begin position="80"/>
        <end position="100"/>
    </location>
</feature>
<feature type="domain" description="Transcription factor zinc-finger" evidence="2">
    <location>
        <begin position="5"/>
        <end position="44"/>
    </location>
</feature>